<dbReference type="Pfam" id="PF17853">
    <property type="entry name" value="GGDEF_2"/>
    <property type="match status" value="1"/>
</dbReference>
<gene>
    <name evidence="4" type="ORF">KOI35_10285</name>
</gene>
<dbReference type="InterPro" id="IPR042070">
    <property type="entry name" value="PucR_C-HTH_sf"/>
</dbReference>
<dbReference type="Pfam" id="PF13556">
    <property type="entry name" value="HTH_30"/>
    <property type="match status" value="1"/>
</dbReference>
<dbReference type="PANTHER" id="PTHR33744:SF1">
    <property type="entry name" value="DNA-BINDING TRANSCRIPTIONAL ACTIVATOR ADER"/>
    <property type="match status" value="1"/>
</dbReference>
<dbReference type="InterPro" id="IPR041522">
    <property type="entry name" value="CdaR_GGDEF"/>
</dbReference>
<dbReference type="InterPro" id="IPR025736">
    <property type="entry name" value="PucR_C-HTH_dom"/>
</dbReference>
<dbReference type="Gene3D" id="1.10.10.2840">
    <property type="entry name" value="PucR C-terminal helix-turn-helix domain"/>
    <property type="match status" value="1"/>
</dbReference>
<protein>
    <submittedName>
        <fullName evidence="4">Helix-turn-helix domain-containing protein</fullName>
    </submittedName>
</protein>
<sequence length="405" mass="43698">MTLDESLHLFSDELYELEGPIVRHLARLVMDSDGTMRASGLTEEELVALVTARHKAMMIALHRRHVTGDADTEVDESAAQAEGAALARHGVPLAAALLAETARPAYVWEQMLKLATTRGLEPTVLVALASDMFAFVEREVAVKKAAWLAESSFRAAERGETRAALIEALFGGAELGMITRWEAAELLRLPRTGPYVVVVAAGGGDPAAVERALDTAGFRSAWRERPDTSTGIVALPLGDDNIDDVVKAIESWGRFGMSPVFERLDETARAVDYARIAAVASAGSAAVTVFDRHPLAVASAAAPEVTARVARHVLAGLDELEPAHRRMLLDTFQAWLDADGSTAETARVLFLHRNSVRQRLARFEQLVGRSLSSPQDVTELTIALWADRRNGPVPGQRDGTRGTGT</sequence>
<dbReference type="EMBL" id="JAHKKG010000003">
    <property type="protein sequence ID" value="MBU2663876.1"/>
    <property type="molecule type" value="Genomic_DNA"/>
</dbReference>
<reference evidence="4 5" key="1">
    <citation type="submission" date="2021-06" db="EMBL/GenBank/DDBJ databases">
        <title>Actinoplanes lichenicola sp. nov., and Actinoplanes ovalisporus sp. nov., isolated from lichen in Thailand.</title>
        <authorList>
            <person name="Saeng-In P."/>
            <person name="Kanchanasin P."/>
            <person name="Yuki M."/>
            <person name="Kudo T."/>
            <person name="Ohkuma M."/>
            <person name="Phongsopitanun W."/>
            <person name="Tanasupawat S."/>
        </authorList>
    </citation>
    <scope>NUCLEOTIDE SEQUENCE [LARGE SCALE GENOMIC DNA]</scope>
    <source>
        <strain evidence="4 5">NBRC 110975</strain>
    </source>
</reference>
<evidence type="ECO:0000259" key="3">
    <source>
        <dbReference type="Pfam" id="PF17853"/>
    </source>
</evidence>
<evidence type="ECO:0000313" key="5">
    <source>
        <dbReference type="Proteomes" id="UP001519654"/>
    </source>
</evidence>
<dbReference type="RefSeq" id="WP_215785928.1">
    <property type="nucleotide sequence ID" value="NZ_JAHKKG010000003.1"/>
</dbReference>
<comment type="similarity">
    <text evidence="1">Belongs to the CdaR family.</text>
</comment>
<feature type="domain" description="PucR C-terminal helix-turn-helix" evidence="2">
    <location>
        <begin position="328"/>
        <end position="385"/>
    </location>
</feature>
<evidence type="ECO:0000259" key="2">
    <source>
        <dbReference type="Pfam" id="PF13556"/>
    </source>
</evidence>
<accession>A0ABS5YLF4</accession>
<organism evidence="4 5">
    <name type="scientific">Paractinoplanes bogorensis</name>
    <dbReference type="NCBI Taxonomy" id="1610840"/>
    <lineage>
        <taxon>Bacteria</taxon>
        <taxon>Bacillati</taxon>
        <taxon>Actinomycetota</taxon>
        <taxon>Actinomycetes</taxon>
        <taxon>Micromonosporales</taxon>
        <taxon>Micromonosporaceae</taxon>
        <taxon>Paractinoplanes</taxon>
    </lineage>
</organism>
<evidence type="ECO:0000256" key="1">
    <source>
        <dbReference type="ARBA" id="ARBA00006754"/>
    </source>
</evidence>
<proteinExistence type="inferred from homology"/>
<dbReference type="PANTHER" id="PTHR33744">
    <property type="entry name" value="CARBOHYDRATE DIACID REGULATOR"/>
    <property type="match status" value="1"/>
</dbReference>
<evidence type="ECO:0000313" key="4">
    <source>
        <dbReference type="EMBL" id="MBU2663876.1"/>
    </source>
</evidence>
<feature type="domain" description="CdaR GGDEF-like" evidence="3">
    <location>
        <begin position="182"/>
        <end position="278"/>
    </location>
</feature>
<keyword evidence="5" id="KW-1185">Reference proteome</keyword>
<comment type="caution">
    <text evidence="4">The sequence shown here is derived from an EMBL/GenBank/DDBJ whole genome shotgun (WGS) entry which is preliminary data.</text>
</comment>
<dbReference type="InterPro" id="IPR051448">
    <property type="entry name" value="CdaR-like_regulators"/>
</dbReference>
<name>A0ABS5YLF4_9ACTN</name>
<dbReference type="Proteomes" id="UP001519654">
    <property type="component" value="Unassembled WGS sequence"/>
</dbReference>